<dbReference type="SUPFAM" id="SSF160387">
    <property type="entry name" value="NosL/MerB-like"/>
    <property type="match status" value="1"/>
</dbReference>
<dbReference type="Pfam" id="PF08220">
    <property type="entry name" value="HTH_DeoR"/>
    <property type="match status" value="1"/>
</dbReference>
<dbReference type="PRINTS" id="PR00037">
    <property type="entry name" value="HTHLACR"/>
</dbReference>
<keyword evidence="6" id="KW-1185">Reference proteome</keyword>
<keyword evidence="3" id="KW-0804">Transcription</keyword>
<dbReference type="InterPro" id="IPR036388">
    <property type="entry name" value="WH-like_DNA-bd_sf"/>
</dbReference>
<keyword evidence="1" id="KW-0805">Transcription regulation</keyword>
<accession>A0A1M5NVZ4</accession>
<dbReference type="InterPro" id="IPR008719">
    <property type="entry name" value="N2O_reductase_NosL"/>
</dbReference>
<dbReference type="SMART" id="SM00420">
    <property type="entry name" value="HTH_DEOR"/>
    <property type="match status" value="1"/>
</dbReference>
<evidence type="ECO:0000259" key="4">
    <source>
        <dbReference type="PROSITE" id="PS51000"/>
    </source>
</evidence>
<feature type="domain" description="HTH deoR-type" evidence="4">
    <location>
        <begin position="3"/>
        <end position="58"/>
    </location>
</feature>
<proteinExistence type="predicted"/>
<evidence type="ECO:0000256" key="1">
    <source>
        <dbReference type="ARBA" id="ARBA00023015"/>
    </source>
</evidence>
<dbReference type="AlphaFoldDB" id="A0A1M5NVZ4"/>
<dbReference type="PANTHER" id="PTHR41247">
    <property type="entry name" value="HTH-TYPE TRANSCRIPTIONAL REPRESSOR YCNK"/>
    <property type="match status" value="1"/>
</dbReference>
<gene>
    <name evidence="5" type="ORF">SAMN05421807_102361</name>
</gene>
<sequence length="190" mass="21822">MLPLERKERIKELILQRKNLKIADLSDMFGVSEMTIHRDVKSLEEEGIVTKTFGGISLVQTEENRQDRCVYCARSINEKMAYRLILTNHNIEVTCCAHCGLLRQQQLGDKVNQAICPDFLRSTTISASLAWYVTDTSLHMGCCHPQLLTFEYREHADKFVKGFGGKVYSFDEVQEVLHQQMKGSTQCKHH</sequence>
<dbReference type="EMBL" id="FQXD01000002">
    <property type="protein sequence ID" value="SHG93648.1"/>
    <property type="molecule type" value="Genomic_DNA"/>
</dbReference>
<dbReference type="Proteomes" id="UP000184079">
    <property type="component" value="Unassembled WGS sequence"/>
</dbReference>
<evidence type="ECO:0000256" key="2">
    <source>
        <dbReference type="ARBA" id="ARBA00023125"/>
    </source>
</evidence>
<dbReference type="GO" id="GO:0003677">
    <property type="term" value="F:DNA binding"/>
    <property type="evidence" value="ECO:0007669"/>
    <property type="project" value="UniProtKB-KW"/>
</dbReference>
<dbReference type="GO" id="GO:0003700">
    <property type="term" value="F:DNA-binding transcription factor activity"/>
    <property type="evidence" value="ECO:0007669"/>
    <property type="project" value="InterPro"/>
</dbReference>
<organism evidence="5 6">
    <name type="scientific">Virgibacillus chiguensis</name>
    <dbReference type="NCBI Taxonomy" id="411959"/>
    <lineage>
        <taxon>Bacteria</taxon>
        <taxon>Bacillati</taxon>
        <taxon>Bacillota</taxon>
        <taxon>Bacilli</taxon>
        <taxon>Bacillales</taxon>
        <taxon>Bacillaceae</taxon>
        <taxon>Virgibacillus</taxon>
    </lineage>
</organism>
<evidence type="ECO:0000313" key="6">
    <source>
        <dbReference type="Proteomes" id="UP000184079"/>
    </source>
</evidence>
<evidence type="ECO:0000256" key="3">
    <source>
        <dbReference type="ARBA" id="ARBA00023163"/>
    </source>
</evidence>
<dbReference type="PROSITE" id="PS00894">
    <property type="entry name" value="HTH_DEOR_1"/>
    <property type="match status" value="1"/>
</dbReference>
<dbReference type="OrthoDB" id="9797223at2"/>
<evidence type="ECO:0000313" key="5">
    <source>
        <dbReference type="EMBL" id="SHG93648.1"/>
    </source>
</evidence>
<reference evidence="6" key="1">
    <citation type="submission" date="2016-11" db="EMBL/GenBank/DDBJ databases">
        <authorList>
            <person name="Varghese N."/>
            <person name="Submissions S."/>
        </authorList>
    </citation>
    <scope>NUCLEOTIDE SEQUENCE [LARGE SCALE GENOMIC DNA]</scope>
    <source>
        <strain evidence="6">CGMCC 1.6496</strain>
    </source>
</reference>
<dbReference type="InterPro" id="IPR036390">
    <property type="entry name" value="WH_DNA-bd_sf"/>
</dbReference>
<protein>
    <submittedName>
        <fullName evidence="5">DNA-binding transcriptional regulator of sugar metabolism, DeoR/GlpR family</fullName>
    </submittedName>
</protein>
<dbReference type="RefSeq" id="WP_073005605.1">
    <property type="nucleotide sequence ID" value="NZ_FQXD01000002.1"/>
</dbReference>
<dbReference type="PROSITE" id="PS51000">
    <property type="entry name" value="HTH_DEOR_2"/>
    <property type="match status" value="1"/>
</dbReference>
<dbReference type="InterPro" id="IPR018356">
    <property type="entry name" value="Tscrpt_reg_HTH_DeoR_CS"/>
</dbReference>
<dbReference type="InterPro" id="IPR001034">
    <property type="entry name" value="DeoR_HTH"/>
</dbReference>
<name>A0A1M5NVZ4_9BACI</name>
<keyword evidence="2 5" id="KW-0238">DNA-binding</keyword>
<dbReference type="PANTHER" id="PTHR41247:SF1">
    <property type="entry name" value="HTH-TYPE TRANSCRIPTIONAL REPRESSOR YCNK"/>
    <property type="match status" value="1"/>
</dbReference>
<dbReference type="Gene3D" id="3.30.70.2050">
    <property type="match status" value="1"/>
</dbReference>
<dbReference type="Gene3D" id="1.10.10.10">
    <property type="entry name" value="Winged helix-like DNA-binding domain superfamily/Winged helix DNA-binding domain"/>
    <property type="match status" value="1"/>
</dbReference>
<dbReference type="Pfam" id="PF05573">
    <property type="entry name" value="NosL"/>
    <property type="match status" value="1"/>
</dbReference>
<dbReference type="SUPFAM" id="SSF46785">
    <property type="entry name" value="Winged helix' DNA-binding domain"/>
    <property type="match status" value="1"/>
</dbReference>